<dbReference type="OrthoDB" id="9806164at2"/>
<protein>
    <recommendedName>
        <fullName evidence="6">S-adenosyl-L-methionine-dependent methyltransferase</fullName>
        <ecNumber evidence="6">2.1.1.-</ecNumber>
    </recommendedName>
</protein>
<dbReference type="PANTHER" id="PTHR43619">
    <property type="entry name" value="S-ADENOSYL-L-METHIONINE-DEPENDENT METHYLTRANSFERASE YKTD-RELATED"/>
    <property type="match status" value="1"/>
</dbReference>
<evidence type="ECO:0000313" key="8">
    <source>
        <dbReference type="Proteomes" id="UP000186218"/>
    </source>
</evidence>
<dbReference type="NCBIfam" id="TIGR00027">
    <property type="entry name" value="mthyl_TIGR00027"/>
    <property type="match status" value="1"/>
</dbReference>
<dbReference type="EC" id="2.1.1.-" evidence="6"/>
<dbReference type="GO" id="GO:0032259">
    <property type="term" value="P:methylation"/>
    <property type="evidence" value="ECO:0007669"/>
    <property type="project" value="UniProtKB-KW"/>
</dbReference>
<dbReference type="Pfam" id="PF04072">
    <property type="entry name" value="LCM"/>
    <property type="match status" value="1"/>
</dbReference>
<keyword evidence="3 6" id="KW-0489">Methyltransferase</keyword>
<dbReference type="AlphaFoldDB" id="A0A1N7GS63"/>
<dbReference type="PANTHER" id="PTHR43619:SF2">
    <property type="entry name" value="S-ADENOSYL-L-METHIONINE-DEPENDENT METHYLTRANSFERASES SUPERFAMILY PROTEIN"/>
    <property type="match status" value="1"/>
</dbReference>
<keyword evidence="5 6" id="KW-0949">S-adenosyl-L-methionine</keyword>
<evidence type="ECO:0000256" key="3">
    <source>
        <dbReference type="ARBA" id="ARBA00022603"/>
    </source>
</evidence>
<dbReference type="GO" id="GO:0008168">
    <property type="term" value="F:methyltransferase activity"/>
    <property type="evidence" value="ECO:0007669"/>
    <property type="project" value="UniProtKB-UniRule"/>
</dbReference>
<dbReference type="Gene3D" id="3.40.50.150">
    <property type="entry name" value="Vaccinia Virus protein VP39"/>
    <property type="match status" value="1"/>
</dbReference>
<evidence type="ECO:0000256" key="1">
    <source>
        <dbReference type="ARBA" id="ARBA00003907"/>
    </source>
</evidence>
<comment type="function">
    <text evidence="1 6">Exhibits S-adenosyl-L-methionine-dependent methyltransferase activity.</text>
</comment>
<comment type="similarity">
    <text evidence="2 6">Belongs to the UPF0677 family.</text>
</comment>
<proteinExistence type="inferred from homology"/>
<accession>A0A1N7GS63</accession>
<evidence type="ECO:0000256" key="6">
    <source>
        <dbReference type="RuleBase" id="RU362030"/>
    </source>
</evidence>
<dbReference type="InterPro" id="IPR007213">
    <property type="entry name" value="Ppm1/Ppm2/Tcmp"/>
</dbReference>
<dbReference type="RefSeq" id="WP_076481041.1">
    <property type="nucleotide sequence ID" value="NZ_FTNT01000009.1"/>
</dbReference>
<name>A0A1N7GS63_9NOCA</name>
<evidence type="ECO:0000313" key="7">
    <source>
        <dbReference type="EMBL" id="SIS15437.1"/>
    </source>
</evidence>
<evidence type="ECO:0000256" key="2">
    <source>
        <dbReference type="ARBA" id="ARBA00008138"/>
    </source>
</evidence>
<gene>
    <name evidence="7" type="ORF">SAMN05445060_3063</name>
</gene>
<dbReference type="STRING" id="1344003.SAMN05445060_3063"/>
<evidence type="ECO:0000256" key="4">
    <source>
        <dbReference type="ARBA" id="ARBA00022679"/>
    </source>
</evidence>
<dbReference type="EMBL" id="FTNT01000009">
    <property type="protein sequence ID" value="SIS15437.1"/>
    <property type="molecule type" value="Genomic_DNA"/>
</dbReference>
<dbReference type="Proteomes" id="UP000186218">
    <property type="component" value="Unassembled WGS sequence"/>
</dbReference>
<reference evidence="7 8" key="1">
    <citation type="submission" date="2017-01" db="EMBL/GenBank/DDBJ databases">
        <authorList>
            <person name="Mah S.A."/>
            <person name="Swanson W.J."/>
            <person name="Moy G.W."/>
            <person name="Vacquier V.D."/>
        </authorList>
    </citation>
    <scope>NUCLEOTIDE SEQUENCE [LARGE SCALE GENOMIC DNA]</scope>
    <source>
        <strain evidence="7 8">CPCC 203464</strain>
    </source>
</reference>
<sequence>MSGEPLVSHVSDTARWVAVRRAVESNRSDALFRDPLAAMLAGDRGQGIARAAHREIADDWFLVTRTKLIDDHIANAVAGGCNVVVNLGAGLDTRPYRMSLPATLTWTEVDLPQMIEEKAALLAGKPARCRLQRVPLDVTDQTAVGQFLDDHLGDGDGALVVSEGLVMYLDEATVRALASALRRPEIRGWCLDFSSSGVGQLMARRNTGLLRNAPWTFLPDNGVAYFEDIGWNVHELESIFTAAGRLDRLPPAARVALRGPQPDPRSPGVQPYSAVAVLAA</sequence>
<keyword evidence="4 7" id="KW-0808">Transferase</keyword>
<organism evidence="7 8">
    <name type="scientific">Williamsia sterculiae</name>
    <dbReference type="NCBI Taxonomy" id="1344003"/>
    <lineage>
        <taxon>Bacteria</taxon>
        <taxon>Bacillati</taxon>
        <taxon>Actinomycetota</taxon>
        <taxon>Actinomycetes</taxon>
        <taxon>Mycobacteriales</taxon>
        <taxon>Nocardiaceae</taxon>
        <taxon>Williamsia</taxon>
    </lineage>
</organism>
<dbReference type="SUPFAM" id="SSF53335">
    <property type="entry name" value="S-adenosyl-L-methionine-dependent methyltransferases"/>
    <property type="match status" value="1"/>
</dbReference>
<dbReference type="InterPro" id="IPR011610">
    <property type="entry name" value="SAM_mthyl_Trfase_ML2640-like"/>
</dbReference>
<evidence type="ECO:0000256" key="5">
    <source>
        <dbReference type="ARBA" id="ARBA00022691"/>
    </source>
</evidence>
<keyword evidence="8" id="KW-1185">Reference proteome</keyword>
<dbReference type="InterPro" id="IPR029063">
    <property type="entry name" value="SAM-dependent_MTases_sf"/>
</dbReference>